<dbReference type="RefSeq" id="WP_262397633.1">
    <property type="nucleotide sequence ID" value="NZ_JACRTC010000004.1"/>
</dbReference>
<protein>
    <submittedName>
        <fullName evidence="2">Uncharacterized protein</fullName>
    </submittedName>
</protein>
<dbReference type="EMBL" id="JACRTC010000004">
    <property type="protein sequence ID" value="MBC8570532.1"/>
    <property type="molecule type" value="Genomic_DNA"/>
</dbReference>
<dbReference type="AlphaFoldDB" id="A0A926EAW6"/>
<evidence type="ECO:0000313" key="2">
    <source>
        <dbReference type="EMBL" id="MBC8570532.1"/>
    </source>
</evidence>
<name>A0A926EAW6_9FIRM</name>
<organism evidence="2 3">
    <name type="scientific">Zongyangia hominis</name>
    <dbReference type="NCBI Taxonomy" id="2763677"/>
    <lineage>
        <taxon>Bacteria</taxon>
        <taxon>Bacillati</taxon>
        <taxon>Bacillota</taxon>
        <taxon>Clostridia</taxon>
        <taxon>Eubacteriales</taxon>
        <taxon>Oscillospiraceae</taxon>
        <taxon>Zongyangia</taxon>
    </lineage>
</organism>
<feature type="region of interest" description="Disordered" evidence="1">
    <location>
        <begin position="15"/>
        <end position="42"/>
    </location>
</feature>
<keyword evidence="3" id="KW-1185">Reference proteome</keyword>
<dbReference type="Proteomes" id="UP000660861">
    <property type="component" value="Unassembled WGS sequence"/>
</dbReference>
<evidence type="ECO:0000256" key="1">
    <source>
        <dbReference type="SAM" id="MobiDB-lite"/>
    </source>
</evidence>
<accession>A0A926EAW6</accession>
<reference evidence="2" key="1">
    <citation type="submission" date="2020-08" db="EMBL/GenBank/DDBJ databases">
        <title>Genome public.</title>
        <authorList>
            <person name="Liu C."/>
            <person name="Sun Q."/>
        </authorList>
    </citation>
    <scope>NUCLEOTIDE SEQUENCE</scope>
    <source>
        <strain evidence="2">NSJ-54</strain>
    </source>
</reference>
<gene>
    <name evidence="2" type="ORF">H8709_06765</name>
</gene>
<feature type="compositionally biased region" description="Basic and acidic residues" evidence="1">
    <location>
        <begin position="21"/>
        <end position="34"/>
    </location>
</feature>
<proteinExistence type="predicted"/>
<comment type="caution">
    <text evidence="2">The sequence shown here is derived from an EMBL/GenBank/DDBJ whole genome shotgun (WGS) entry which is preliminary data.</text>
</comment>
<evidence type="ECO:0000313" key="3">
    <source>
        <dbReference type="Proteomes" id="UP000660861"/>
    </source>
</evidence>
<sequence length="103" mass="11136">MNYFEQLVSLGRFAPKGAAENAHRTEEGGDKRPLPFDAGLPAHSPGDFTVKAAAGDIQVRIKEPSPLRFPTSASPLRQEGRALAEEISDEVMFDALRGSVTLQ</sequence>